<feature type="compositionally biased region" description="Basic and acidic residues" evidence="1">
    <location>
        <begin position="107"/>
        <end position="118"/>
    </location>
</feature>
<dbReference type="Proteomes" id="UP000799324">
    <property type="component" value="Unassembled WGS sequence"/>
</dbReference>
<evidence type="ECO:0000313" key="3">
    <source>
        <dbReference type="Proteomes" id="UP000799324"/>
    </source>
</evidence>
<feature type="region of interest" description="Disordered" evidence="1">
    <location>
        <begin position="1"/>
        <end position="142"/>
    </location>
</feature>
<protein>
    <submittedName>
        <fullName evidence="2">Uncharacterized protein</fullName>
    </submittedName>
</protein>
<evidence type="ECO:0000256" key="1">
    <source>
        <dbReference type="SAM" id="MobiDB-lite"/>
    </source>
</evidence>
<accession>A0A6A6SLX2</accession>
<reference evidence="2" key="1">
    <citation type="journal article" date="2020" name="Stud. Mycol.">
        <title>101 Dothideomycetes genomes: a test case for predicting lifestyles and emergence of pathogens.</title>
        <authorList>
            <person name="Haridas S."/>
            <person name="Albert R."/>
            <person name="Binder M."/>
            <person name="Bloem J."/>
            <person name="Labutti K."/>
            <person name="Salamov A."/>
            <person name="Andreopoulos B."/>
            <person name="Baker S."/>
            <person name="Barry K."/>
            <person name="Bills G."/>
            <person name="Bluhm B."/>
            <person name="Cannon C."/>
            <person name="Castanera R."/>
            <person name="Culley D."/>
            <person name="Daum C."/>
            <person name="Ezra D."/>
            <person name="Gonzalez J."/>
            <person name="Henrissat B."/>
            <person name="Kuo A."/>
            <person name="Liang C."/>
            <person name="Lipzen A."/>
            <person name="Lutzoni F."/>
            <person name="Magnuson J."/>
            <person name="Mondo S."/>
            <person name="Nolan M."/>
            <person name="Ohm R."/>
            <person name="Pangilinan J."/>
            <person name="Park H.-J."/>
            <person name="Ramirez L."/>
            <person name="Alfaro M."/>
            <person name="Sun H."/>
            <person name="Tritt A."/>
            <person name="Yoshinaga Y."/>
            <person name="Zwiers L.-H."/>
            <person name="Turgeon B."/>
            <person name="Goodwin S."/>
            <person name="Spatafora J."/>
            <person name="Crous P."/>
            <person name="Grigoriev I."/>
        </authorList>
    </citation>
    <scope>NUCLEOTIDE SEQUENCE</scope>
    <source>
        <strain evidence="2">CBS 122681</strain>
    </source>
</reference>
<organism evidence="2 3">
    <name type="scientific">Lophiostoma macrostomum CBS 122681</name>
    <dbReference type="NCBI Taxonomy" id="1314788"/>
    <lineage>
        <taxon>Eukaryota</taxon>
        <taxon>Fungi</taxon>
        <taxon>Dikarya</taxon>
        <taxon>Ascomycota</taxon>
        <taxon>Pezizomycotina</taxon>
        <taxon>Dothideomycetes</taxon>
        <taxon>Pleosporomycetidae</taxon>
        <taxon>Pleosporales</taxon>
        <taxon>Lophiostomataceae</taxon>
        <taxon>Lophiostoma</taxon>
    </lineage>
</organism>
<name>A0A6A6SLX2_9PLEO</name>
<feature type="compositionally biased region" description="Basic and acidic residues" evidence="1">
    <location>
        <begin position="17"/>
        <end position="34"/>
    </location>
</feature>
<dbReference type="EMBL" id="MU004628">
    <property type="protein sequence ID" value="KAF2647368.1"/>
    <property type="molecule type" value="Genomic_DNA"/>
</dbReference>
<keyword evidence="3" id="KW-1185">Reference proteome</keyword>
<sequence length="192" mass="21403">MPMVLDGGCSDEDDQDEIVRLERPRSRPQSHQDEEAQPLIASPLKRKGAQDKQSSTKRLRVSGPGLKRKHPPTDDASNKRPRILDPGTGSSVQTLPEIRPPLVADSQGERHTERHLDTHSNQPLPARHKSKPTQVLRPKASSLKKVGPVVNLKDRRNLTAEVAWRTGQSLILTSDNVDERPAQGSHMELREL</sequence>
<dbReference type="AlphaFoldDB" id="A0A6A6SLX2"/>
<feature type="compositionally biased region" description="Basic residues" evidence="1">
    <location>
        <begin position="55"/>
        <end position="70"/>
    </location>
</feature>
<proteinExistence type="predicted"/>
<gene>
    <name evidence="2" type="ORF">K491DRAFT_699667</name>
</gene>
<evidence type="ECO:0000313" key="2">
    <source>
        <dbReference type="EMBL" id="KAF2647368.1"/>
    </source>
</evidence>